<comment type="catalytic activity">
    <reaction evidence="11">
        <text>apo-[peptidyl-carrier protein] + CoA = holo-[peptidyl-carrier protein] + adenosine 3',5'-bisphosphate + H(+)</text>
        <dbReference type="Rhea" id="RHEA:46228"/>
        <dbReference type="Rhea" id="RHEA-COMP:11479"/>
        <dbReference type="Rhea" id="RHEA-COMP:11480"/>
        <dbReference type="ChEBI" id="CHEBI:15378"/>
        <dbReference type="ChEBI" id="CHEBI:29999"/>
        <dbReference type="ChEBI" id="CHEBI:57287"/>
        <dbReference type="ChEBI" id="CHEBI:58343"/>
        <dbReference type="ChEBI" id="CHEBI:64479"/>
    </reaction>
</comment>
<dbReference type="EMBL" id="JAUTBK010000002">
    <property type="protein sequence ID" value="MDQ1210064.1"/>
    <property type="molecule type" value="Genomic_DNA"/>
</dbReference>
<evidence type="ECO:0000256" key="3">
    <source>
        <dbReference type="ARBA" id="ARBA00008342"/>
    </source>
</evidence>
<evidence type="ECO:0000256" key="2">
    <source>
        <dbReference type="ARBA" id="ARBA00004993"/>
    </source>
</evidence>
<protein>
    <recommendedName>
        <fullName evidence="5">Enterobactin synthase component D</fullName>
    </recommendedName>
    <alternativeName>
        <fullName evidence="8">4'-phosphopantetheinyl transferase EntD</fullName>
    </alternativeName>
    <alternativeName>
        <fullName evidence="9">Enterochelin synthase D</fullName>
    </alternativeName>
</protein>
<dbReference type="InterPro" id="IPR041354">
    <property type="entry name" value="4PPT_N"/>
</dbReference>
<dbReference type="RefSeq" id="WP_307004617.1">
    <property type="nucleotide sequence ID" value="NZ_JAUTBK010000002.1"/>
</dbReference>
<keyword evidence="15" id="KW-1185">Reference proteome</keyword>
<evidence type="ECO:0000256" key="9">
    <source>
        <dbReference type="ARBA" id="ARBA00031996"/>
    </source>
</evidence>
<feature type="domain" description="4'-phosphopantetheinyl transferase" evidence="12">
    <location>
        <begin position="161"/>
        <end position="263"/>
    </location>
</feature>
<evidence type="ECO:0000256" key="4">
    <source>
        <dbReference type="ARBA" id="ARBA00011503"/>
    </source>
</evidence>
<comment type="subunit">
    <text evidence="4">EntB, EntD, EntE, and EntF form a multienzyme complex called enterobactin synthase.</text>
</comment>
<feature type="domain" description="4'-phosphopantetheinyl transferase N-terminal" evidence="13">
    <location>
        <begin position="65"/>
        <end position="120"/>
    </location>
</feature>
<dbReference type="SUPFAM" id="SSF56214">
    <property type="entry name" value="4'-phosphopantetheinyl transferase"/>
    <property type="match status" value="1"/>
</dbReference>
<comment type="similarity">
    <text evidence="3">Belongs to the P-Pant transferase superfamily. EntD family.</text>
</comment>
<name>A0ABU0UZT0_ACIBI</name>
<dbReference type="GO" id="GO:0016740">
    <property type="term" value="F:transferase activity"/>
    <property type="evidence" value="ECO:0007669"/>
    <property type="project" value="UniProtKB-KW"/>
</dbReference>
<dbReference type="Pfam" id="PF01648">
    <property type="entry name" value="ACPS"/>
    <property type="match status" value="1"/>
</dbReference>
<gene>
    <name evidence="14" type="ORF">QE380_002987</name>
</gene>
<comment type="caution">
    <text evidence="14">The sequence shown here is derived from an EMBL/GenBank/DDBJ whole genome shotgun (WGS) entry which is preliminary data.</text>
</comment>
<dbReference type="GO" id="GO:0047527">
    <property type="term" value="F:2,3-dihydroxybenzoate-serine ligase activity"/>
    <property type="evidence" value="ECO:0007669"/>
    <property type="project" value="UniProtKB-EC"/>
</dbReference>
<keyword evidence="6 14" id="KW-0808">Transferase</keyword>
<evidence type="ECO:0000313" key="14">
    <source>
        <dbReference type="EMBL" id="MDQ1210064.1"/>
    </source>
</evidence>
<comment type="function">
    <text evidence="1">Involved in the biosynthesis of the siderophore enterobactin (enterochelin), which is a macrocyclic trimeric lactone of N-(2,3-dihydroxybenzoyl)-serine. The serine trilactone serves as a scaffolding for the three catechol functionalities that provide hexadentate coordination for the tightly ligated iron(2+) atoms. Plays an essential role in the assembly of the enterobactin by catalyzing the transfer of the 4'-phosphopantetheine (Ppant) moiety from coenzyme A to the apo-domains of both EntB (ArCP domain) and EntF (PCP domain) to yield their holo-forms which make them competent for the activation of 2,3-dihydroxybenzoate (DHB) and L-serine, respectively.</text>
</comment>
<evidence type="ECO:0000256" key="8">
    <source>
        <dbReference type="ARBA" id="ARBA00029894"/>
    </source>
</evidence>
<keyword evidence="7" id="KW-0259">Enterobactin biosynthesis</keyword>
<dbReference type="InterPro" id="IPR008278">
    <property type="entry name" value="4-PPantetheinyl_Trfase_dom"/>
</dbReference>
<reference evidence="14 15" key="1">
    <citation type="submission" date="2023-07" db="EMBL/GenBank/DDBJ databases">
        <title>Functional and genomic diversity of the sorghum phyllosphere microbiome.</title>
        <authorList>
            <person name="Shade A."/>
        </authorList>
    </citation>
    <scope>NUCLEOTIDE SEQUENCE [LARGE SCALE GENOMIC DNA]</scope>
    <source>
        <strain evidence="14 15">SORGH_AS_0887</strain>
    </source>
</reference>
<dbReference type="Proteomes" id="UP001233360">
    <property type="component" value="Unassembled WGS sequence"/>
</dbReference>
<dbReference type="InterPro" id="IPR003542">
    <property type="entry name" value="Enbac_synth_compD-like"/>
</dbReference>
<evidence type="ECO:0000259" key="12">
    <source>
        <dbReference type="Pfam" id="PF01648"/>
    </source>
</evidence>
<comment type="pathway">
    <text evidence="2">Siderophore biosynthesis; enterobactin biosynthesis.</text>
</comment>
<dbReference type="InterPro" id="IPR037143">
    <property type="entry name" value="4-PPantetheinyl_Trfase_dom_sf"/>
</dbReference>
<dbReference type="Pfam" id="PF17837">
    <property type="entry name" value="4PPT_N"/>
    <property type="match status" value="1"/>
</dbReference>
<sequence length="275" mass="31941">MFNQEYKQTPLNSEQYLELKFSNIDFEHSIIKTPKIIIHQINLLDIDAQKIYNLYNKYNIFLPKHVTKASIKRKCEFFLGRLAAKYALNDLGNYSSFIIERGKQGEPLWPDQITGSISHSMLDCTQGIAIAATSRLSKNMNDLKELSKIYNQTASLSGQFLGIDIEIKKNSEIFDRNPSILTNIFSSQEIKLISPFLKQRPVLHLIIFSAKESLIKVVYNKYKKIISFDTMHCINICEQTQTFMFYIPQISNNEKFLVNYIELDYQILTYCCLKS</sequence>
<accession>A0ABU0UZT0</accession>
<evidence type="ECO:0000256" key="7">
    <source>
        <dbReference type="ARBA" id="ARBA00023191"/>
    </source>
</evidence>
<proteinExistence type="inferred from homology"/>
<evidence type="ECO:0000256" key="11">
    <source>
        <dbReference type="ARBA" id="ARBA00049191"/>
    </source>
</evidence>
<organism evidence="14 15">
    <name type="scientific">Acinetobacter baylyi</name>
    <dbReference type="NCBI Taxonomy" id="202950"/>
    <lineage>
        <taxon>Bacteria</taxon>
        <taxon>Pseudomonadati</taxon>
        <taxon>Pseudomonadota</taxon>
        <taxon>Gammaproteobacteria</taxon>
        <taxon>Moraxellales</taxon>
        <taxon>Moraxellaceae</taxon>
        <taxon>Acinetobacter</taxon>
    </lineage>
</organism>
<evidence type="ECO:0000259" key="13">
    <source>
        <dbReference type="Pfam" id="PF17837"/>
    </source>
</evidence>
<evidence type="ECO:0000256" key="10">
    <source>
        <dbReference type="ARBA" id="ARBA00049176"/>
    </source>
</evidence>
<evidence type="ECO:0000256" key="1">
    <source>
        <dbReference type="ARBA" id="ARBA00003937"/>
    </source>
</evidence>
<evidence type="ECO:0000256" key="6">
    <source>
        <dbReference type="ARBA" id="ARBA00022679"/>
    </source>
</evidence>
<evidence type="ECO:0000313" key="15">
    <source>
        <dbReference type="Proteomes" id="UP001233360"/>
    </source>
</evidence>
<dbReference type="Gene3D" id="3.90.470.20">
    <property type="entry name" value="4'-phosphopantetheinyl transferase domain"/>
    <property type="match status" value="1"/>
</dbReference>
<dbReference type="PANTHER" id="PTHR38096:SF1">
    <property type="entry name" value="ENTEROBACTIN SYNTHASE COMPONENT D"/>
    <property type="match status" value="1"/>
</dbReference>
<dbReference type="PANTHER" id="PTHR38096">
    <property type="entry name" value="ENTEROBACTIN SYNTHASE COMPONENT D"/>
    <property type="match status" value="1"/>
</dbReference>
<comment type="catalytic activity">
    <reaction evidence="10">
        <text>apo-[aryl-carrier protein] + CoA = holo-[aryl-carrier protein] + adenosine 3',5'-bisphosphate + H(+)</text>
        <dbReference type="Rhea" id="RHEA:48404"/>
        <dbReference type="Rhea" id="RHEA-COMP:15903"/>
        <dbReference type="Rhea" id="RHEA-COMP:17557"/>
        <dbReference type="ChEBI" id="CHEBI:15378"/>
        <dbReference type="ChEBI" id="CHEBI:29999"/>
        <dbReference type="ChEBI" id="CHEBI:57287"/>
        <dbReference type="ChEBI" id="CHEBI:58343"/>
        <dbReference type="ChEBI" id="CHEBI:64479"/>
    </reaction>
</comment>
<evidence type="ECO:0000256" key="5">
    <source>
        <dbReference type="ARBA" id="ARBA00019087"/>
    </source>
</evidence>
<keyword evidence="14" id="KW-0436">Ligase</keyword>